<comment type="catalytic activity">
    <reaction evidence="10">
        <text>shikimate + ATP = 3-phosphoshikimate + ADP + H(+)</text>
        <dbReference type="Rhea" id="RHEA:13121"/>
        <dbReference type="ChEBI" id="CHEBI:15378"/>
        <dbReference type="ChEBI" id="CHEBI:30616"/>
        <dbReference type="ChEBI" id="CHEBI:36208"/>
        <dbReference type="ChEBI" id="CHEBI:145989"/>
        <dbReference type="ChEBI" id="CHEBI:456216"/>
        <dbReference type="EC" id="2.7.1.71"/>
    </reaction>
</comment>
<evidence type="ECO:0000256" key="5">
    <source>
        <dbReference type="ARBA" id="ARBA00022679"/>
    </source>
</evidence>
<keyword evidence="9" id="KW-0057">Aromatic amino acid biosynthesis</keyword>
<dbReference type="PROSITE" id="PS01128">
    <property type="entry name" value="SHIKIMATE_KINASE"/>
    <property type="match status" value="1"/>
</dbReference>
<dbReference type="GO" id="GO:0008652">
    <property type="term" value="P:amino acid biosynthetic process"/>
    <property type="evidence" value="ECO:0007669"/>
    <property type="project" value="UniProtKB-KW"/>
</dbReference>
<dbReference type="CDD" id="cd00464">
    <property type="entry name" value="SK"/>
    <property type="match status" value="1"/>
</dbReference>
<dbReference type="SUPFAM" id="SSF52540">
    <property type="entry name" value="P-loop containing nucleoside triphosphate hydrolases"/>
    <property type="match status" value="1"/>
</dbReference>
<comment type="similarity">
    <text evidence="2">Belongs to the shikimate kinase family.</text>
</comment>
<organism evidence="11">
    <name type="scientific">marine metagenome</name>
    <dbReference type="NCBI Taxonomy" id="408172"/>
    <lineage>
        <taxon>unclassified sequences</taxon>
        <taxon>metagenomes</taxon>
        <taxon>ecological metagenomes</taxon>
    </lineage>
</organism>
<keyword evidence="8" id="KW-0067">ATP-binding</keyword>
<evidence type="ECO:0000256" key="6">
    <source>
        <dbReference type="ARBA" id="ARBA00022741"/>
    </source>
</evidence>
<evidence type="ECO:0000256" key="10">
    <source>
        <dbReference type="ARBA" id="ARBA00048567"/>
    </source>
</evidence>
<sequence>MLNIVLIGFMGTGKTSVGQRISEKLQMPMVDTDTIVETDNRMIIGEIFDRYGEDYFRDLENAAVHKASKYTNHIISTGGGVVLRIENLNLLQENGLLFCLRATPGEIFKRIKDESHRPLLKDPNPPNKIRHLLRKRQTQYQRIEHQIETTDLSIEEVTNQIIEIYQSARSSP</sequence>
<reference evidence="11" key="1">
    <citation type="submission" date="2018-05" db="EMBL/GenBank/DDBJ databases">
        <authorList>
            <person name="Lanie J.A."/>
            <person name="Ng W.-L."/>
            <person name="Kazmierczak K.M."/>
            <person name="Andrzejewski T.M."/>
            <person name="Davidsen T.M."/>
            <person name="Wayne K.J."/>
            <person name="Tettelin H."/>
            <person name="Glass J.I."/>
            <person name="Rusch D."/>
            <person name="Podicherti R."/>
            <person name="Tsui H.-C.T."/>
            <person name="Winkler M.E."/>
        </authorList>
    </citation>
    <scope>NUCLEOTIDE SEQUENCE</scope>
</reference>
<keyword evidence="4" id="KW-0028">Amino-acid biosynthesis</keyword>
<accession>A0A381ZFE6</accession>
<dbReference type="GO" id="GO:0004765">
    <property type="term" value="F:shikimate kinase activity"/>
    <property type="evidence" value="ECO:0007669"/>
    <property type="project" value="UniProtKB-EC"/>
</dbReference>
<comment type="pathway">
    <text evidence="1">Metabolic intermediate biosynthesis; chorismate biosynthesis; chorismate from D-erythrose 4-phosphate and phosphoenolpyruvate: step 5/7.</text>
</comment>
<dbReference type="EC" id="2.7.1.71" evidence="3"/>
<dbReference type="PRINTS" id="PR01100">
    <property type="entry name" value="SHIKIMTKNASE"/>
</dbReference>
<dbReference type="InterPro" id="IPR027417">
    <property type="entry name" value="P-loop_NTPase"/>
</dbReference>
<name>A0A381ZFE6_9ZZZZ</name>
<dbReference type="GO" id="GO:0005524">
    <property type="term" value="F:ATP binding"/>
    <property type="evidence" value="ECO:0007669"/>
    <property type="project" value="UniProtKB-KW"/>
</dbReference>
<dbReference type="GO" id="GO:0009423">
    <property type="term" value="P:chorismate biosynthetic process"/>
    <property type="evidence" value="ECO:0007669"/>
    <property type="project" value="UniProtKB-UniPathway"/>
</dbReference>
<dbReference type="InterPro" id="IPR023000">
    <property type="entry name" value="Shikimate_kinase_CS"/>
</dbReference>
<dbReference type="AlphaFoldDB" id="A0A381ZFE6"/>
<dbReference type="GO" id="GO:0005829">
    <property type="term" value="C:cytosol"/>
    <property type="evidence" value="ECO:0007669"/>
    <property type="project" value="TreeGrafter"/>
</dbReference>
<evidence type="ECO:0000256" key="9">
    <source>
        <dbReference type="ARBA" id="ARBA00023141"/>
    </source>
</evidence>
<keyword evidence="5" id="KW-0808">Transferase</keyword>
<dbReference type="GO" id="GO:0009073">
    <property type="term" value="P:aromatic amino acid family biosynthetic process"/>
    <property type="evidence" value="ECO:0007669"/>
    <property type="project" value="UniProtKB-KW"/>
</dbReference>
<gene>
    <name evidence="11" type="ORF">METZ01_LOCUS140416</name>
</gene>
<dbReference type="InterPro" id="IPR031322">
    <property type="entry name" value="Shikimate/glucono_kinase"/>
</dbReference>
<protein>
    <recommendedName>
        <fullName evidence="3">shikimate kinase</fullName>
        <ecNumber evidence="3">2.7.1.71</ecNumber>
    </recommendedName>
</protein>
<dbReference type="UniPathway" id="UPA00053">
    <property type="reaction ID" value="UER00088"/>
</dbReference>
<evidence type="ECO:0000256" key="4">
    <source>
        <dbReference type="ARBA" id="ARBA00022605"/>
    </source>
</evidence>
<evidence type="ECO:0000313" key="11">
    <source>
        <dbReference type="EMBL" id="SVA87562.1"/>
    </source>
</evidence>
<evidence type="ECO:0000256" key="8">
    <source>
        <dbReference type="ARBA" id="ARBA00022840"/>
    </source>
</evidence>
<dbReference type="PANTHER" id="PTHR21087:SF16">
    <property type="entry name" value="SHIKIMATE KINASE 1, CHLOROPLASTIC"/>
    <property type="match status" value="1"/>
</dbReference>
<dbReference type="HAMAP" id="MF_00109">
    <property type="entry name" value="Shikimate_kinase"/>
    <property type="match status" value="1"/>
</dbReference>
<evidence type="ECO:0000256" key="3">
    <source>
        <dbReference type="ARBA" id="ARBA00012154"/>
    </source>
</evidence>
<evidence type="ECO:0000256" key="2">
    <source>
        <dbReference type="ARBA" id="ARBA00006997"/>
    </source>
</evidence>
<dbReference type="InterPro" id="IPR000623">
    <property type="entry name" value="Shikimate_kinase/TSH1"/>
</dbReference>
<keyword evidence="6" id="KW-0547">Nucleotide-binding</keyword>
<dbReference type="Gene3D" id="3.40.50.300">
    <property type="entry name" value="P-loop containing nucleotide triphosphate hydrolases"/>
    <property type="match status" value="1"/>
</dbReference>
<evidence type="ECO:0000256" key="1">
    <source>
        <dbReference type="ARBA" id="ARBA00004842"/>
    </source>
</evidence>
<keyword evidence="7" id="KW-0418">Kinase</keyword>
<dbReference type="Pfam" id="PF01202">
    <property type="entry name" value="SKI"/>
    <property type="match status" value="1"/>
</dbReference>
<dbReference type="EMBL" id="UINC01020982">
    <property type="protein sequence ID" value="SVA87562.1"/>
    <property type="molecule type" value="Genomic_DNA"/>
</dbReference>
<dbReference type="PANTHER" id="PTHR21087">
    <property type="entry name" value="SHIKIMATE KINASE"/>
    <property type="match status" value="1"/>
</dbReference>
<proteinExistence type="inferred from homology"/>
<evidence type="ECO:0000256" key="7">
    <source>
        <dbReference type="ARBA" id="ARBA00022777"/>
    </source>
</evidence>